<dbReference type="GeneID" id="301134835"/>
<dbReference type="PATRIC" id="fig|263475.3.peg.658"/>
<organism evidence="2 3">
    <name type="scientific">Viridibacillus arvi</name>
    <dbReference type="NCBI Taxonomy" id="263475"/>
    <lineage>
        <taxon>Bacteria</taxon>
        <taxon>Bacillati</taxon>
        <taxon>Bacillota</taxon>
        <taxon>Bacilli</taxon>
        <taxon>Bacillales</taxon>
        <taxon>Caryophanaceae</taxon>
        <taxon>Viridibacillus</taxon>
    </lineage>
</organism>
<evidence type="ECO:0000259" key="1">
    <source>
        <dbReference type="Pfam" id="PF11181"/>
    </source>
</evidence>
<dbReference type="InterPro" id="IPR025889">
    <property type="entry name" value="GSP17M-like_dom"/>
</dbReference>
<dbReference type="STRING" id="263475.AMD00_01695"/>
<name>A0A0M0LK13_9BACL</name>
<dbReference type="EMBL" id="LILB01000001">
    <property type="protein sequence ID" value="KOO51242.1"/>
    <property type="molecule type" value="Genomic_DNA"/>
</dbReference>
<evidence type="ECO:0000313" key="2">
    <source>
        <dbReference type="EMBL" id="KOO51242.1"/>
    </source>
</evidence>
<feature type="domain" description="General stress protein 17M-like" evidence="1">
    <location>
        <begin position="8"/>
        <end position="100"/>
    </location>
</feature>
<accession>A0A0M0LK13</accession>
<gene>
    <name evidence="2" type="ORF">AMD00_01695</name>
</gene>
<evidence type="ECO:0000313" key="3">
    <source>
        <dbReference type="Proteomes" id="UP000036867"/>
    </source>
</evidence>
<dbReference type="AlphaFoldDB" id="A0A0M0LK13"/>
<dbReference type="RefSeq" id="WP_053415370.1">
    <property type="nucleotide sequence ID" value="NZ_LILB01000001.1"/>
</dbReference>
<dbReference type="Proteomes" id="UP000036867">
    <property type="component" value="Unassembled WGS sequence"/>
</dbReference>
<sequence length="161" mass="18504">MQNNLSQKIMVVYGTQAVLNKIEELRSGGIISNDIHIFTKNSSKFANLKWDSDIKRHPTGNWVDQFKSWFSDDSAIEEGLKKLNLTDEENAHCTRILEAGGTLLVTGQDPFNDLGHSDKIIDENDAMIDEPIHHDEQMIDREDSIDRCERIVEIESMRRLY</sequence>
<dbReference type="OrthoDB" id="2678178at2"/>
<comment type="caution">
    <text evidence="2">The sequence shown here is derived from an EMBL/GenBank/DDBJ whole genome shotgun (WGS) entry which is preliminary data.</text>
</comment>
<keyword evidence="3" id="KW-1185">Reference proteome</keyword>
<dbReference type="Pfam" id="PF11181">
    <property type="entry name" value="YflT"/>
    <property type="match status" value="1"/>
</dbReference>
<reference evidence="3" key="1">
    <citation type="submission" date="2015-08" db="EMBL/GenBank/DDBJ databases">
        <title>Fjat-10028 dsm 16317.</title>
        <authorList>
            <person name="Liu B."/>
            <person name="Wang J."/>
            <person name="Zhu Y."/>
            <person name="Liu G."/>
            <person name="Chen Q."/>
            <person name="Chen Z."/>
            <person name="Lan J."/>
            <person name="Che J."/>
            <person name="Ge C."/>
            <person name="Shi H."/>
            <person name="Pan Z."/>
            <person name="Liu X."/>
        </authorList>
    </citation>
    <scope>NUCLEOTIDE SEQUENCE [LARGE SCALE GENOMIC DNA]</scope>
    <source>
        <strain evidence="3">DSM 16317</strain>
    </source>
</reference>
<proteinExistence type="predicted"/>
<protein>
    <recommendedName>
        <fullName evidence="1">General stress protein 17M-like domain-containing protein</fullName>
    </recommendedName>
</protein>